<dbReference type="InterPro" id="IPR006750">
    <property type="entry name" value="YdcZ"/>
</dbReference>
<dbReference type="AlphaFoldDB" id="A0A411YWX3"/>
<dbReference type="Pfam" id="PF04657">
    <property type="entry name" value="DMT_YdcZ"/>
    <property type="match status" value="1"/>
</dbReference>
<gene>
    <name evidence="2" type="ORF">D1012_21245</name>
</gene>
<feature type="transmembrane region" description="Helical" evidence="1">
    <location>
        <begin position="124"/>
        <end position="142"/>
    </location>
</feature>
<dbReference type="GO" id="GO:0005886">
    <property type="term" value="C:plasma membrane"/>
    <property type="evidence" value="ECO:0007669"/>
    <property type="project" value="TreeGrafter"/>
</dbReference>
<dbReference type="OrthoDB" id="370053at2"/>
<reference evidence="2 3" key="1">
    <citation type="submission" date="2018-08" db="EMBL/GenBank/DDBJ databases">
        <title>Flavobacterium tibetense sp. nov., isolated from a wetland YonghuCo on Tibetan Plateau.</title>
        <authorList>
            <person name="Phurbu D."/>
            <person name="Lu H."/>
            <person name="Xing P."/>
        </authorList>
    </citation>
    <scope>NUCLEOTIDE SEQUENCE [LARGE SCALE GENOMIC DNA]</scope>
    <source>
        <strain evidence="2 3">DJC</strain>
    </source>
</reference>
<feature type="transmembrane region" description="Helical" evidence="1">
    <location>
        <begin position="69"/>
        <end position="86"/>
    </location>
</feature>
<evidence type="ECO:0000313" key="3">
    <source>
        <dbReference type="Proteomes" id="UP000284547"/>
    </source>
</evidence>
<keyword evidence="1" id="KW-1133">Transmembrane helix</keyword>
<accession>A0A411YWX3</accession>
<sequence length="145" mass="14550">MSQIPALLTILVGGIAIAVQAPLNGALGRTLGAALPAAAVSFAVGFIALMVLSFATVGNPFGRLGAVPLWQWAGGLLGAYYVWSVIWGVPTLGVVTAMAALILGQMAGALMLDAVGAFGVPVQPISLTRILAVVMVAGGLVLSRL</sequence>
<proteinExistence type="predicted"/>
<dbReference type="EMBL" id="QWEY01000019">
    <property type="protein sequence ID" value="RGP35233.1"/>
    <property type="molecule type" value="Genomic_DNA"/>
</dbReference>
<comment type="caution">
    <text evidence="2">The sequence shown here is derived from an EMBL/GenBank/DDBJ whole genome shotgun (WGS) entry which is preliminary data.</text>
</comment>
<keyword evidence="1" id="KW-0472">Membrane</keyword>
<dbReference type="Proteomes" id="UP000284547">
    <property type="component" value="Unassembled WGS sequence"/>
</dbReference>
<organism evidence="2 3">
    <name type="scientific">Pseudotabrizicola alkalilacus</name>
    <dbReference type="NCBI Taxonomy" id="2305252"/>
    <lineage>
        <taxon>Bacteria</taxon>
        <taxon>Pseudomonadati</taxon>
        <taxon>Pseudomonadota</taxon>
        <taxon>Alphaproteobacteria</taxon>
        <taxon>Rhodobacterales</taxon>
        <taxon>Paracoccaceae</taxon>
        <taxon>Pseudotabrizicola</taxon>
    </lineage>
</organism>
<dbReference type="RefSeq" id="WP_118156119.1">
    <property type="nucleotide sequence ID" value="NZ_QWEY01000019.1"/>
</dbReference>
<name>A0A411YWX3_9RHOB</name>
<evidence type="ECO:0000256" key="1">
    <source>
        <dbReference type="SAM" id="Phobius"/>
    </source>
</evidence>
<feature type="transmembrane region" description="Helical" evidence="1">
    <location>
        <begin position="92"/>
        <end position="112"/>
    </location>
</feature>
<keyword evidence="3" id="KW-1185">Reference proteome</keyword>
<dbReference type="PANTHER" id="PTHR34821:SF2">
    <property type="entry name" value="INNER MEMBRANE PROTEIN YDCZ"/>
    <property type="match status" value="1"/>
</dbReference>
<dbReference type="PANTHER" id="PTHR34821">
    <property type="entry name" value="INNER MEMBRANE PROTEIN YDCZ"/>
    <property type="match status" value="1"/>
</dbReference>
<keyword evidence="1" id="KW-0812">Transmembrane</keyword>
<evidence type="ECO:0000313" key="2">
    <source>
        <dbReference type="EMBL" id="RGP35233.1"/>
    </source>
</evidence>
<protein>
    <submittedName>
        <fullName evidence="2">DMT family transporter</fullName>
    </submittedName>
</protein>
<feature type="transmembrane region" description="Helical" evidence="1">
    <location>
        <begin position="34"/>
        <end position="57"/>
    </location>
</feature>